<keyword evidence="7" id="KW-0378">Hydrolase</keyword>
<dbReference type="InterPro" id="IPR008979">
    <property type="entry name" value="Galactose-bd-like_sf"/>
</dbReference>
<evidence type="ECO:0000256" key="11">
    <source>
        <dbReference type="ARBA" id="ARBA00033445"/>
    </source>
</evidence>
<dbReference type="InterPro" id="IPR036156">
    <property type="entry name" value="Beta-gal/glucu_dom_sf"/>
</dbReference>
<dbReference type="InterPro" id="IPR013783">
    <property type="entry name" value="Ig-like_fold"/>
</dbReference>
<dbReference type="PANTHER" id="PTHR43730">
    <property type="entry name" value="BETA-MANNOSIDASE"/>
    <property type="match status" value="1"/>
</dbReference>
<dbReference type="EC" id="3.2.1.25" evidence="5"/>
<comment type="pathway">
    <text evidence="3">Glycan metabolism; N-glycan degradation.</text>
</comment>
<feature type="domain" description="Glycoside hydrolase family 2 catalytic" evidence="12">
    <location>
        <begin position="432"/>
        <end position="566"/>
    </location>
</feature>
<reference evidence="15" key="1">
    <citation type="submission" date="2018-07" db="EMBL/GenBank/DDBJ databases">
        <authorList>
            <person name="Quirk P.G."/>
            <person name="Krulwich T.A."/>
        </authorList>
    </citation>
    <scope>NUCLEOTIDE SEQUENCE</scope>
</reference>
<evidence type="ECO:0000259" key="13">
    <source>
        <dbReference type="Pfam" id="PF17786"/>
    </source>
</evidence>
<comment type="similarity">
    <text evidence="4">Belongs to the glycosyl hydrolase 2 family.</text>
</comment>
<dbReference type="EMBL" id="UFQT01000647">
    <property type="protein sequence ID" value="SSX26097.1"/>
    <property type="molecule type" value="Genomic_DNA"/>
</dbReference>
<evidence type="ECO:0000256" key="7">
    <source>
        <dbReference type="ARBA" id="ARBA00022801"/>
    </source>
</evidence>
<evidence type="ECO:0000256" key="8">
    <source>
        <dbReference type="ARBA" id="ARBA00023180"/>
    </source>
</evidence>
<dbReference type="GO" id="GO:0005975">
    <property type="term" value="P:carbohydrate metabolic process"/>
    <property type="evidence" value="ECO:0007669"/>
    <property type="project" value="InterPro"/>
</dbReference>
<accession>A0A336MCH4</accession>
<gene>
    <name evidence="15" type="primary">CSON013101</name>
</gene>
<evidence type="ECO:0000256" key="1">
    <source>
        <dbReference type="ARBA" id="ARBA00000829"/>
    </source>
</evidence>
<name>A0A336MCH4_CULSO</name>
<dbReference type="SUPFAM" id="SSF51445">
    <property type="entry name" value="(Trans)glycosidases"/>
    <property type="match status" value="1"/>
</dbReference>
<dbReference type="InterPro" id="IPR017853">
    <property type="entry name" value="GH"/>
</dbReference>
<dbReference type="GO" id="GO:0005764">
    <property type="term" value="C:lysosome"/>
    <property type="evidence" value="ECO:0007669"/>
    <property type="project" value="UniProtKB-SubCell"/>
</dbReference>
<dbReference type="Gene3D" id="3.20.20.80">
    <property type="entry name" value="Glycosidases"/>
    <property type="match status" value="1"/>
</dbReference>
<feature type="domain" description="Mannosidase Ig/CBM-like" evidence="13">
    <location>
        <begin position="711"/>
        <end position="805"/>
    </location>
</feature>
<dbReference type="Pfam" id="PF02836">
    <property type="entry name" value="Glyco_hydro_2_C"/>
    <property type="match status" value="1"/>
</dbReference>
<dbReference type="Pfam" id="PF22666">
    <property type="entry name" value="Glyco_hydro_2_N2"/>
    <property type="match status" value="1"/>
</dbReference>
<evidence type="ECO:0000259" key="14">
    <source>
        <dbReference type="Pfam" id="PF22666"/>
    </source>
</evidence>
<keyword evidence="10" id="KW-0326">Glycosidase</keyword>
<comment type="catalytic activity">
    <reaction evidence="1">
        <text>Hydrolysis of terminal, non-reducing beta-D-mannose residues in beta-D-mannosides.</text>
        <dbReference type="EC" id="3.2.1.25"/>
    </reaction>
</comment>
<dbReference type="GO" id="GO:0006516">
    <property type="term" value="P:glycoprotein catabolic process"/>
    <property type="evidence" value="ECO:0007669"/>
    <property type="project" value="TreeGrafter"/>
</dbReference>
<dbReference type="Pfam" id="PF17786">
    <property type="entry name" value="Mannosidase_ig"/>
    <property type="match status" value="1"/>
</dbReference>
<dbReference type="OMA" id="KRQWKGP"/>
<evidence type="ECO:0000256" key="6">
    <source>
        <dbReference type="ARBA" id="ARBA00022729"/>
    </source>
</evidence>
<dbReference type="InterPro" id="IPR006103">
    <property type="entry name" value="Glyco_hydro_2_cat"/>
</dbReference>
<protein>
    <recommendedName>
        <fullName evidence="5">beta-mannosidase</fullName>
        <ecNumber evidence="5">3.2.1.25</ecNumber>
    </recommendedName>
    <alternativeName>
        <fullName evidence="11">Mannanase</fullName>
    </alternativeName>
</protein>
<evidence type="ECO:0000313" key="15">
    <source>
        <dbReference type="EMBL" id="SSX26097.1"/>
    </source>
</evidence>
<proteinExistence type="inferred from homology"/>
<dbReference type="FunFam" id="2.60.120.260:FF:000060">
    <property type="entry name" value="Probable beta-mannosidase"/>
    <property type="match status" value="1"/>
</dbReference>
<sequence length="904" mass="105561">MNCDTKYINKMVLENNNKKKNFKRFQWIRFRVALLFYLIIALHSRTCDTKEIKMDVNWILSMENSSKLMEPLTRVEVPSGVYTELEKQGKTESVLFSRNDIELRWVAKSDWTYKFNFQGFDDLFNFNYTMVTFHGLDTLTEVKLNGITLGYTNNMFLRYRFDAKKYLRRTGNELIVKFTSPIKGALDRVNPYDPIPPECPPARYNGECHMNMLRKMQASFSWDWGPAVPSMGIWKPVYFEVYNTAQIRDVTELSALGISFQKTIQVITDENGEYNTSLSLKVPKSAVRLWWPNGYGAQVLYYLKVKFEDVIANDVSNLPKGDWRSEKLVKIGFRTIELIEEEAFNGLSFYFKVNGVPIFMKGSNYIPASIFPEHSQDKNKIKFLLKSAKDANMNMLRVWGGGVYESDDFYSMADEFGILLWHDMMFACAMYPADSNFLKSVRLEIKQNVRRLQSHPSIAIWATNNENEVALRQNWYGTNKNFDKFVRDYEKLYIETVKDEIRKNDPWRIVLNSSPSNGQTFENITINEFPQNYHYGDVHYYNYLSNLWHPWEYNAARFVSEYGFQSFPSRRSWEVVRRGNEDLGQLMDHRQHFPDGSAPIYQLIEKNLPKLSKTHPLYYDTLIYYSQISQAMAVKMQTNFYRVNTGYGANSMGTMGALYWQLNDVWTAPSWSSIEFSGRQKILHNYIKEIFGKETVVGLFNKKLSNGHPEELEIFIVRENIKTSRNYTLITRMYNFDDLSVTYEEIDDYEVEPNTVSLVKVLDIGEILRANNLNRFQHIVKLILRPYGSGVTLSRDMVLLNPPKDSIGLGGLQLEKKIVHNYCNPQSFVAIASIEIKIQKPALFIYLEVTNPEIKYYTFSANGYTQVEPIRIVTLEYENPGCDDRQLRDEHIQIMTINDPYVIY</sequence>
<comment type="subcellular location">
    <subcellularLocation>
        <location evidence="2">Lysosome</location>
    </subcellularLocation>
</comment>
<feature type="domain" description="Beta-mannosidase-like galactose-binding" evidence="14">
    <location>
        <begin position="61"/>
        <end position="235"/>
    </location>
</feature>
<keyword evidence="8" id="KW-0325">Glycoprotein</keyword>
<keyword evidence="6" id="KW-0732">Signal</keyword>
<dbReference type="PANTHER" id="PTHR43730:SF1">
    <property type="entry name" value="BETA-MANNOSIDASE"/>
    <property type="match status" value="1"/>
</dbReference>
<dbReference type="Gene3D" id="2.60.40.10">
    <property type="entry name" value="Immunoglobulins"/>
    <property type="match status" value="1"/>
</dbReference>
<evidence type="ECO:0000256" key="5">
    <source>
        <dbReference type="ARBA" id="ARBA00012754"/>
    </source>
</evidence>
<organism evidence="15">
    <name type="scientific">Culicoides sonorensis</name>
    <name type="common">Biting midge</name>
    <dbReference type="NCBI Taxonomy" id="179676"/>
    <lineage>
        <taxon>Eukaryota</taxon>
        <taxon>Metazoa</taxon>
        <taxon>Ecdysozoa</taxon>
        <taxon>Arthropoda</taxon>
        <taxon>Hexapoda</taxon>
        <taxon>Insecta</taxon>
        <taxon>Pterygota</taxon>
        <taxon>Neoptera</taxon>
        <taxon>Endopterygota</taxon>
        <taxon>Diptera</taxon>
        <taxon>Nematocera</taxon>
        <taxon>Chironomoidea</taxon>
        <taxon>Ceratopogonidae</taxon>
        <taxon>Ceratopogoninae</taxon>
        <taxon>Culicoides</taxon>
        <taxon>Monoculicoides</taxon>
    </lineage>
</organism>
<dbReference type="InterPro" id="IPR041447">
    <property type="entry name" value="Mannosidase_ig"/>
</dbReference>
<evidence type="ECO:0000256" key="3">
    <source>
        <dbReference type="ARBA" id="ARBA00004740"/>
    </source>
</evidence>
<dbReference type="InterPro" id="IPR054593">
    <property type="entry name" value="Beta-mannosidase-like_N2"/>
</dbReference>
<dbReference type="FunFam" id="3.20.20.80:FF:000050">
    <property type="entry name" value="Beta-mannosidase B"/>
    <property type="match status" value="1"/>
</dbReference>
<dbReference type="Gene3D" id="2.60.120.260">
    <property type="entry name" value="Galactose-binding domain-like"/>
    <property type="match status" value="1"/>
</dbReference>
<evidence type="ECO:0000256" key="2">
    <source>
        <dbReference type="ARBA" id="ARBA00004371"/>
    </source>
</evidence>
<evidence type="ECO:0000256" key="10">
    <source>
        <dbReference type="ARBA" id="ARBA00023295"/>
    </source>
</evidence>
<evidence type="ECO:0000256" key="9">
    <source>
        <dbReference type="ARBA" id="ARBA00023228"/>
    </source>
</evidence>
<evidence type="ECO:0000256" key="4">
    <source>
        <dbReference type="ARBA" id="ARBA00007401"/>
    </source>
</evidence>
<dbReference type="VEuPathDB" id="VectorBase:CSON013101"/>
<keyword evidence="9" id="KW-0458">Lysosome</keyword>
<dbReference type="SUPFAM" id="SSF49785">
    <property type="entry name" value="Galactose-binding domain-like"/>
    <property type="match status" value="1"/>
</dbReference>
<dbReference type="SUPFAM" id="SSF49303">
    <property type="entry name" value="beta-Galactosidase/glucuronidase domain"/>
    <property type="match status" value="1"/>
</dbReference>
<dbReference type="GO" id="GO:0004567">
    <property type="term" value="F:beta-mannosidase activity"/>
    <property type="evidence" value="ECO:0007669"/>
    <property type="project" value="UniProtKB-EC"/>
</dbReference>
<dbReference type="InterPro" id="IPR050887">
    <property type="entry name" value="Beta-mannosidase_GH2"/>
</dbReference>
<dbReference type="AlphaFoldDB" id="A0A336MCH4"/>
<evidence type="ECO:0000259" key="12">
    <source>
        <dbReference type="Pfam" id="PF02836"/>
    </source>
</evidence>